<sequence>MKFHELAERSGFILYAVVANSLIDMYSKRKRIDMALEVFHQIPDKDVVSWTSVISGLRINNGFFEALLFFRQMKLKLKPNSNRSFDVRKRDSCTCIKNWSGFGWISTQHNFGLVCQCGRMGTTLNQFNSNEKDVRAWNILLTRYAQQGKGAMVVELLHRIRFVMVTEGLEYFQSMKLNYGVSPNLKHHACVADLLGHGRN</sequence>
<keyword evidence="1" id="KW-0677">Repeat</keyword>
<protein>
    <recommendedName>
        <fullName evidence="5">Pentatricopeptide repeat-containing protein</fullName>
    </recommendedName>
</protein>
<dbReference type="InterPro" id="IPR011990">
    <property type="entry name" value="TPR-like_helical_dom_sf"/>
</dbReference>
<dbReference type="GO" id="GO:0009451">
    <property type="term" value="P:RNA modification"/>
    <property type="evidence" value="ECO:0007669"/>
    <property type="project" value="InterPro"/>
</dbReference>
<dbReference type="EMBL" id="JADGMS010000001">
    <property type="protein sequence ID" value="KAF9689920.1"/>
    <property type="molecule type" value="Genomic_DNA"/>
</dbReference>
<keyword evidence="4" id="KW-1185">Reference proteome</keyword>
<dbReference type="PROSITE" id="PS51375">
    <property type="entry name" value="PPR"/>
    <property type="match status" value="1"/>
</dbReference>
<evidence type="ECO:0008006" key="5">
    <source>
        <dbReference type="Google" id="ProtNLM"/>
    </source>
</evidence>
<dbReference type="PANTHER" id="PTHR47926">
    <property type="entry name" value="PENTATRICOPEPTIDE REPEAT-CONTAINING PROTEIN"/>
    <property type="match status" value="1"/>
</dbReference>
<evidence type="ECO:0000313" key="4">
    <source>
        <dbReference type="Proteomes" id="UP000657918"/>
    </source>
</evidence>
<dbReference type="NCBIfam" id="TIGR00756">
    <property type="entry name" value="PPR"/>
    <property type="match status" value="1"/>
</dbReference>
<reference evidence="3 4" key="1">
    <citation type="submission" date="2020-10" db="EMBL/GenBank/DDBJ databases">
        <title>Plant Genome Project.</title>
        <authorList>
            <person name="Zhang R.-G."/>
        </authorList>
    </citation>
    <scope>NUCLEOTIDE SEQUENCE [LARGE SCALE GENOMIC DNA]</scope>
    <source>
        <strain evidence="3">FAFU-HL-1</strain>
        <tissue evidence="3">Leaf</tissue>
    </source>
</reference>
<comment type="caution">
    <text evidence="3">The sequence shown here is derived from an EMBL/GenBank/DDBJ whole genome shotgun (WGS) entry which is preliminary data.</text>
</comment>
<dbReference type="OrthoDB" id="185373at2759"/>
<dbReference type="GO" id="GO:0003723">
    <property type="term" value="F:RNA binding"/>
    <property type="evidence" value="ECO:0007669"/>
    <property type="project" value="InterPro"/>
</dbReference>
<evidence type="ECO:0000256" key="2">
    <source>
        <dbReference type="PROSITE-ProRule" id="PRU00708"/>
    </source>
</evidence>
<dbReference type="InterPro" id="IPR002885">
    <property type="entry name" value="PPR_rpt"/>
</dbReference>
<dbReference type="InterPro" id="IPR046960">
    <property type="entry name" value="PPR_At4g14850-like_plant"/>
</dbReference>
<name>A0A835NC41_9ROSI</name>
<feature type="repeat" description="PPR" evidence="2">
    <location>
        <begin position="15"/>
        <end position="49"/>
    </location>
</feature>
<evidence type="ECO:0000256" key="1">
    <source>
        <dbReference type="ARBA" id="ARBA00022737"/>
    </source>
</evidence>
<accession>A0A835NC41</accession>
<dbReference type="Proteomes" id="UP000657918">
    <property type="component" value="Unassembled WGS sequence"/>
</dbReference>
<evidence type="ECO:0000313" key="3">
    <source>
        <dbReference type="EMBL" id="KAF9689920.1"/>
    </source>
</evidence>
<organism evidence="3 4">
    <name type="scientific">Salix dunnii</name>
    <dbReference type="NCBI Taxonomy" id="1413687"/>
    <lineage>
        <taxon>Eukaryota</taxon>
        <taxon>Viridiplantae</taxon>
        <taxon>Streptophyta</taxon>
        <taxon>Embryophyta</taxon>
        <taxon>Tracheophyta</taxon>
        <taxon>Spermatophyta</taxon>
        <taxon>Magnoliopsida</taxon>
        <taxon>eudicotyledons</taxon>
        <taxon>Gunneridae</taxon>
        <taxon>Pentapetalae</taxon>
        <taxon>rosids</taxon>
        <taxon>fabids</taxon>
        <taxon>Malpighiales</taxon>
        <taxon>Salicaceae</taxon>
        <taxon>Saliceae</taxon>
        <taxon>Salix</taxon>
    </lineage>
</organism>
<gene>
    <name evidence="3" type="ORF">SADUNF_Sadunf01G0142400</name>
</gene>
<proteinExistence type="predicted"/>
<dbReference type="PANTHER" id="PTHR47926:SF440">
    <property type="entry name" value="REPEAT-CONTAINING PROTEIN, PUTATIVE-RELATED"/>
    <property type="match status" value="1"/>
</dbReference>
<dbReference type="Pfam" id="PF01535">
    <property type="entry name" value="PPR"/>
    <property type="match status" value="3"/>
</dbReference>
<dbReference type="AlphaFoldDB" id="A0A835NC41"/>
<dbReference type="Gene3D" id="1.25.40.10">
    <property type="entry name" value="Tetratricopeptide repeat domain"/>
    <property type="match status" value="1"/>
</dbReference>